<evidence type="ECO:0000256" key="1">
    <source>
        <dbReference type="SAM" id="Phobius"/>
    </source>
</evidence>
<accession>A0A670JWS8</accession>
<dbReference type="Proteomes" id="UP000472272">
    <property type="component" value="Chromosome 13"/>
</dbReference>
<feature type="transmembrane region" description="Helical" evidence="1">
    <location>
        <begin position="196"/>
        <end position="227"/>
    </location>
</feature>
<sequence length="232" mass="25849">SSLTLTGADGTTLHWLHLDGTVLAAPDQHILKNYFLCKDSQSIVIVRHESADYPVSLYYPDSRLSTVLWLRPAYCLYEQWTREDLDPSQASRKTATIEVEVKPEGYNHTYKIGRKFPIPYCGPVTEEPLITKDLAYEVGPTLVCLQENCTKAVLPGRGYSARYLLYNQIQTLLAATNWSQPFHTRGLPISFRSMDVAFGGLSGGLVAVIVLLSITVFLLLGAAWLIVAGWQQ</sequence>
<reference evidence="2" key="3">
    <citation type="submission" date="2025-09" db="UniProtKB">
        <authorList>
            <consortium name="Ensembl"/>
        </authorList>
    </citation>
    <scope>IDENTIFICATION</scope>
</reference>
<reference evidence="2" key="2">
    <citation type="submission" date="2025-08" db="UniProtKB">
        <authorList>
            <consortium name="Ensembl"/>
        </authorList>
    </citation>
    <scope>IDENTIFICATION</scope>
</reference>
<evidence type="ECO:0000313" key="3">
    <source>
        <dbReference type="Proteomes" id="UP000472272"/>
    </source>
</evidence>
<evidence type="ECO:0000313" key="2">
    <source>
        <dbReference type="Ensembl" id="ENSPMRP00000027859.1"/>
    </source>
</evidence>
<proteinExistence type="predicted"/>
<keyword evidence="1" id="KW-1133">Transmembrane helix</keyword>
<dbReference type="GeneTree" id="ENSGT00970000198077"/>
<dbReference type="Ensembl" id="ENSPMRT00000029550.1">
    <property type="protein sequence ID" value="ENSPMRP00000027859.1"/>
    <property type="gene ID" value="ENSPMRG00000017985.1"/>
</dbReference>
<dbReference type="OMA" id="HESADYP"/>
<reference evidence="2 3" key="1">
    <citation type="journal article" date="2019" name="Proc. Natl. Acad. Sci. U.S.A.">
        <title>Regulatory changes in pterin and carotenoid genes underlie balanced color polymorphisms in the wall lizard.</title>
        <authorList>
            <person name="Andrade P."/>
            <person name="Pinho C."/>
            <person name="Perez I de Lanuza G."/>
            <person name="Afonso S."/>
            <person name="Brejcha J."/>
            <person name="Rubin C.J."/>
            <person name="Wallerman O."/>
            <person name="Pereira P."/>
            <person name="Sabatino S.J."/>
            <person name="Bellati A."/>
            <person name="Pellitteri-Rosa D."/>
            <person name="Bosakova Z."/>
            <person name="Bunikis I."/>
            <person name="Carretero M.A."/>
            <person name="Feiner N."/>
            <person name="Marsik P."/>
            <person name="Pauperio F."/>
            <person name="Salvi D."/>
            <person name="Soler L."/>
            <person name="While G.M."/>
            <person name="Uller T."/>
            <person name="Font E."/>
            <person name="Andersson L."/>
            <person name="Carneiro M."/>
        </authorList>
    </citation>
    <scope>NUCLEOTIDE SEQUENCE</scope>
</reference>
<keyword evidence="3" id="KW-1185">Reference proteome</keyword>
<keyword evidence="1" id="KW-0812">Transmembrane</keyword>
<protein>
    <submittedName>
        <fullName evidence="2">Uncharacterized protein</fullName>
    </submittedName>
</protein>
<dbReference type="AlphaFoldDB" id="A0A670JWS8"/>
<name>A0A670JWS8_PODMU</name>
<keyword evidence="1" id="KW-0472">Membrane</keyword>
<organism evidence="2 3">
    <name type="scientific">Podarcis muralis</name>
    <name type="common">Wall lizard</name>
    <name type="synonym">Lacerta muralis</name>
    <dbReference type="NCBI Taxonomy" id="64176"/>
    <lineage>
        <taxon>Eukaryota</taxon>
        <taxon>Metazoa</taxon>
        <taxon>Chordata</taxon>
        <taxon>Craniata</taxon>
        <taxon>Vertebrata</taxon>
        <taxon>Euteleostomi</taxon>
        <taxon>Lepidosauria</taxon>
        <taxon>Squamata</taxon>
        <taxon>Bifurcata</taxon>
        <taxon>Unidentata</taxon>
        <taxon>Episquamata</taxon>
        <taxon>Laterata</taxon>
        <taxon>Lacertibaenia</taxon>
        <taxon>Lacertidae</taxon>
        <taxon>Podarcis</taxon>
    </lineage>
</organism>